<dbReference type="AlphaFoldDB" id="A0A517KXR9"/>
<dbReference type="Pfam" id="PF07731">
    <property type="entry name" value="Cu-oxidase_2"/>
    <property type="match status" value="1"/>
</dbReference>
<keyword evidence="11" id="KW-1185">Reference proteome</keyword>
<proteinExistence type="inferred from homology"/>
<dbReference type="InterPro" id="IPR035666">
    <property type="entry name" value="MCO_CuRO_3"/>
</dbReference>
<dbReference type="EMBL" id="CP042185">
    <property type="protein sequence ID" value="QDS68174.1"/>
    <property type="molecule type" value="Genomic_DNA"/>
</dbReference>
<dbReference type="InterPro" id="IPR045087">
    <property type="entry name" value="Cu-oxidase_fam"/>
</dbReference>
<dbReference type="InterPro" id="IPR001117">
    <property type="entry name" value="Cu-oxidase_2nd"/>
</dbReference>
<evidence type="ECO:0000259" key="7">
    <source>
        <dbReference type="Pfam" id="PF00394"/>
    </source>
</evidence>
<keyword evidence="6" id="KW-0732">Signal</keyword>
<feature type="region of interest" description="Disordered" evidence="5">
    <location>
        <begin position="606"/>
        <end position="660"/>
    </location>
</feature>
<dbReference type="SUPFAM" id="SSF49503">
    <property type="entry name" value="Cupredoxins"/>
    <property type="match status" value="3"/>
</dbReference>
<dbReference type="GO" id="GO:0016491">
    <property type="term" value="F:oxidoreductase activity"/>
    <property type="evidence" value="ECO:0007669"/>
    <property type="project" value="UniProtKB-KW"/>
</dbReference>
<sequence length="660" mass="73846">MRVFHSHSGPLRCLLFTLFTCTIAKFTQHDAEFQPDYVLRATAKNITVDCESRYSVVINGTSPGPPIYFREGWTTWVRVYNDIPDQNLTVHWHGLAMRSAPFSDGTPLVSQWPIAPNNFFDYEIRPQRGDAGTYFYHSHVGFQAISAAGPLIIEECGPPPYEYDENIILLVGDYYNKTDHEIESGLLAKPFKWSGETKALLINGRSGRESLSTARDRSCSPYIIKVKPDTTYRLRIIGGTAISLATIGFEGHSKLTLIEADGAYSKPLETDHIQVATGQRFSALLKTKSAAELKKLNQTSFFVRYENRERPGSASGYAILAYDVEHASLPQTLPTTSPVTLPKDVYNWVDESLQPYNASADPFPRKSTRTVIIQMNQVGNFVNGSYKSGVNWVQNGLAWQDTFPKTPYLVDIYRRGQAAIPDYKTAVASQGYDPLSGVFPAKLGEIIDIVWQNNNGPSGGYDIHPIHGHGPHYWNMGGGNGTYDAAEMERRLEGFEPMKRDSTILYRYLTKGQTPFTTLGYRAWRVKVDAPGLWMMHCHILQHMIMGALCSNLADEAGSLTSLLGMQSVWSFGDAEDILGRFPDPYVSGYLEYGGDAYGNKTSNPMVNKYFPDNPEKKAEECTNWDGGPEEPEDDDDDNEDDDGDGDRKKRKSKYQYMSG</sequence>
<feature type="chain" id="PRO_5022111727" description="L-ascorbate oxidase" evidence="6">
    <location>
        <begin position="25"/>
        <end position="660"/>
    </location>
</feature>
<keyword evidence="2" id="KW-0479">Metal-binding</keyword>
<feature type="domain" description="Plastocyanin-like" evidence="7">
    <location>
        <begin position="166"/>
        <end position="290"/>
    </location>
</feature>
<comment type="similarity">
    <text evidence="1">Belongs to the multicopper oxidase family.</text>
</comment>
<dbReference type="PANTHER" id="PTHR11709:SF394">
    <property type="entry name" value="FI03373P-RELATED"/>
    <property type="match status" value="1"/>
</dbReference>
<dbReference type="InterPro" id="IPR011706">
    <property type="entry name" value="Cu-oxidase_C"/>
</dbReference>
<evidence type="ECO:0000256" key="3">
    <source>
        <dbReference type="ARBA" id="ARBA00023002"/>
    </source>
</evidence>
<dbReference type="CDD" id="cd13895">
    <property type="entry name" value="CuRO_3_AAO_like_2"/>
    <property type="match status" value="1"/>
</dbReference>
<dbReference type="Gene3D" id="2.60.40.420">
    <property type="entry name" value="Cupredoxins - blue copper proteins"/>
    <property type="match status" value="3"/>
</dbReference>
<dbReference type="CDD" id="cd13873">
    <property type="entry name" value="CuRO_2_AAO_like_2"/>
    <property type="match status" value="1"/>
</dbReference>
<gene>
    <name evidence="10" type="ORF">FKW77_010455</name>
</gene>
<feature type="domain" description="Plastocyanin-like" evidence="8">
    <location>
        <begin position="428"/>
        <end position="548"/>
    </location>
</feature>
<name>A0A517KXR9_9PEZI</name>
<dbReference type="InterPro" id="IPR008972">
    <property type="entry name" value="Cupredoxin"/>
</dbReference>
<evidence type="ECO:0000256" key="1">
    <source>
        <dbReference type="ARBA" id="ARBA00010609"/>
    </source>
</evidence>
<dbReference type="InterPro" id="IPR011707">
    <property type="entry name" value="Cu-oxidase-like_N"/>
</dbReference>
<dbReference type="NCBIfam" id="TIGR03390">
    <property type="entry name" value="ascorbOXfungal"/>
    <property type="match status" value="1"/>
</dbReference>
<feature type="compositionally biased region" description="Acidic residues" evidence="5">
    <location>
        <begin position="628"/>
        <end position="645"/>
    </location>
</feature>
<evidence type="ECO:0000313" key="11">
    <source>
        <dbReference type="Proteomes" id="UP000316270"/>
    </source>
</evidence>
<dbReference type="OrthoDB" id="2121828at2759"/>
<feature type="domain" description="Plastocyanin-like" evidence="9">
    <location>
        <begin position="42"/>
        <end position="155"/>
    </location>
</feature>
<dbReference type="PANTHER" id="PTHR11709">
    <property type="entry name" value="MULTI-COPPER OXIDASE"/>
    <property type="match status" value="1"/>
</dbReference>
<dbReference type="Proteomes" id="UP000316270">
    <property type="component" value="Chromosome 1"/>
</dbReference>
<evidence type="ECO:0000313" key="10">
    <source>
        <dbReference type="EMBL" id="QDS68174.1"/>
    </source>
</evidence>
<evidence type="ECO:0000256" key="4">
    <source>
        <dbReference type="ARBA" id="ARBA00023008"/>
    </source>
</evidence>
<keyword evidence="4" id="KW-0186">Copper</keyword>
<evidence type="ECO:0000256" key="5">
    <source>
        <dbReference type="SAM" id="MobiDB-lite"/>
    </source>
</evidence>
<dbReference type="Pfam" id="PF07732">
    <property type="entry name" value="Cu-oxidase_3"/>
    <property type="match status" value="1"/>
</dbReference>
<evidence type="ECO:0000259" key="8">
    <source>
        <dbReference type="Pfam" id="PF07731"/>
    </source>
</evidence>
<evidence type="ECO:0000256" key="6">
    <source>
        <dbReference type="SAM" id="SignalP"/>
    </source>
</evidence>
<protein>
    <recommendedName>
        <fullName evidence="12">L-ascorbate oxidase</fullName>
    </recommendedName>
</protein>
<dbReference type="GO" id="GO:0005507">
    <property type="term" value="F:copper ion binding"/>
    <property type="evidence" value="ECO:0007669"/>
    <property type="project" value="InterPro"/>
</dbReference>
<organism evidence="10 11">
    <name type="scientific">Venturia effusa</name>
    <dbReference type="NCBI Taxonomy" id="50376"/>
    <lineage>
        <taxon>Eukaryota</taxon>
        <taxon>Fungi</taxon>
        <taxon>Dikarya</taxon>
        <taxon>Ascomycota</taxon>
        <taxon>Pezizomycotina</taxon>
        <taxon>Dothideomycetes</taxon>
        <taxon>Pleosporomycetidae</taxon>
        <taxon>Venturiales</taxon>
        <taxon>Venturiaceae</taxon>
        <taxon>Venturia</taxon>
    </lineage>
</organism>
<evidence type="ECO:0000256" key="2">
    <source>
        <dbReference type="ARBA" id="ARBA00022723"/>
    </source>
</evidence>
<feature type="signal peptide" evidence="6">
    <location>
        <begin position="1"/>
        <end position="24"/>
    </location>
</feature>
<reference evidence="10 11" key="1">
    <citation type="submission" date="2019-07" db="EMBL/GenBank/DDBJ databases">
        <title>Finished genome of Venturia effusa.</title>
        <authorList>
            <person name="Young C.A."/>
            <person name="Cox M.P."/>
            <person name="Ganley A.R.D."/>
            <person name="David W.J."/>
        </authorList>
    </citation>
    <scope>NUCLEOTIDE SEQUENCE [LARGE SCALE GENOMIC DNA]</scope>
    <source>
        <strain evidence="11">albino</strain>
    </source>
</reference>
<keyword evidence="3" id="KW-0560">Oxidoreductase</keyword>
<accession>A0A517KXR9</accession>
<dbReference type="STRING" id="50376.A0A517KXR9"/>
<evidence type="ECO:0000259" key="9">
    <source>
        <dbReference type="Pfam" id="PF07732"/>
    </source>
</evidence>
<dbReference type="Pfam" id="PF00394">
    <property type="entry name" value="Cu-oxidase"/>
    <property type="match status" value="1"/>
</dbReference>
<evidence type="ECO:0008006" key="12">
    <source>
        <dbReference type="Google" id="ProtNLM"/>
    </source>
</evidence>
<dbReference type="InterPro" id="IPR017762">
    <property type="entry name" value="Multicopper_oxidase_fun"/>
</dbReference>